<feature type="transmembrane region" description="Helical" evidence="8">
    <location>
        <begin position="268"/>
        <end position="294"/>
    </location>
</feature>
<accession>A0AAV9P424</accession>
<feature type="domain" description="Major facilitator superfamily (MFS) profile" evidence="9">
    <location>
        <begin position="19"/>
        <end position="462"/>
    </location>
</feature>
<evidence type="ECO:0000256" key="5">
    <source>
        <dbReference type="ARBA" id="ARBA00022989"/>
    </source>
</evidence>
<feature type="transmembrane region" description="Helical" evidence="8">
    <location>
        <begin position="306"/>
        <end position="325"/>
    </location>
</feature>
<keyword evidence="3 7" id="KW-0813">Transport</keyword>
<evidence type="ECO:0000256" key="7">
    <source>
        <dbReference type="RuleBase" id="RU003346"/>
    </source>
</evidence>
<dbReference type="PROSITE" id="PS50850">
    <property type="entry name" value="MFS"/>
    <property type="match status" value="1"/>
</dbReference>
<feature type="transmembrane region" description="Helical" evidence="8">
    <location>
        <begin position="337"/>
        <end position="355"/>
    </location>
</feature>
<feature type="transmembrane region" description="Helical" evidence="8">
    <location>
        <begin position="181"/>
        <end position="202"/>
    </location>
</feature>
<evidence type="ECO:0000259" key="9">
    <source>
        <dbReference type="PROSITE" id="PS50850"/>
    </source>
</evidence>
<dbReference type="FunFam" id="1.20.1250.20:FF:000090">
    <property type="entry name" value="MFS sugar transporter, putative"/>
    <property type="match status" value="1"/>
</dbReference>
<dbReference type="Proteomes" id="UP001337655">
    <property type="component" value="Unassembled WGS sequence"/>
</dbReference>
<evidence type="ECO:0000256" key="2">
    <source>
        <dbReference type="ARBA" id="ARBA00010992"/>
    </source>
</evidence>
<evidence type="ECO:0000256" key="1">
    <source>
        <dbReference type="ARBA" id="ARBA00004141"/>
    </source>
</evidence>
<dbReference type="InterPro" id="IPR036259">
    <property type="entry name" value="MFS_trans_sf"/>
</dbReference>
<dbReference type="RefSeq" id="XP_064657043.1">
    <property type="nucleotide sequence ID" value="XM_064804273.1"/>
</dbReference>
<protein>
    <recommendedName>
        <fullName evidence="9">Major facilitator superfamily (MFS) profile domain-containing protein</fullName>
    </recommendedName>
</protein>
<dbReference type="PANTHER" id="PTHR48022:SF25">
    <property type="entry name" value="QUINATE TRANSPORTER, PUTATIVE (AFU_ORTHOLOGUE AFUA_5G12950)-RELATED"/>
    <property type="match status" value="1"/>
</dbReference>
<dbReference type="InterPro" id="IPR003663">
    <property type="entry name" value="Sugar/inositol_transpt"/>
</dbReference>
<dbReference type="SUPFAM" id="SSF103473">
    <property type="entry name" value="MFS general substrate transporter"/>
    <property type="match status" value="1"/>
</dbReference>
<evidence type="ECO:0000256" key="8">
    <source>
        <dbReference type="SAM" id="Phobius"/>
    </source>
</evidence>
<evidence type="ECO:0000313" key="11">
    <source>
        <dbReference type="Proteomes" id="UP001337655"/>
    </source>
</evidence>
<feature type="transmembrane region" description="Helical" evidence="8">
    <location>
        <begin position="90"/>
        <end position="109"/>
    </location>
</feature>
<evidence type="ECO:0000256" key="3">
    <source>
        <dbReference type="ARBA" id="ARBA00022448"/>
    </source>
</evidence>
<dbReference type="GeneID" id="89928372"/>
<dbReference type="GO" id="GO:0005351">
    <property type="term" value="F:carbohydrate:proton symporter activity"/>
    <property type="evidence" value="ECO:0007669"/>
    <property type="project" value="TreeGrafter"/>
</dbReference>
<dbReference type="PRINTS" id="PR00171">
    <property type="entry name" value="SUGRTRNSPORT"/>
</dbReference>
<dbReference type="InterPro" id="IPR005828">
    <property type="entry name" value="MFS_sugar_transport-like"/>
</dbReference>
<dbReference type="GO" id="GO:0016020">
    <property type="term" value="C:membrane"/>
    <property type="evidence" value="ECO:0007669"/>
    <property type="project" value="UniProtKB-SubCell"/>
</dbReference>
<reference evidence="10 11" key="1">
    <citation type="submission" date="2023-08" db="EMBL/GenBank/DDBJ databases">
        <title>Black Yeasts Isolated from many extreme environments.</title>
        <authorList>
            <person name="Coleine C."/>
            <person name="Stajich J.E."/>
            <person name="Selbmann L."/>
        </authorList>
    </citation>
    <scope>NUCLEOTIDE SEQUENCE [LARGE SCALE GENOMIC DNA]</scope>
    <source>
        <strain evidence="10 11">CCFEE 5935</strain>
    </source>
</reference>
<keyword evidence="6 8" id="KW-0472">Membrane</keyword>
<dbReference type="EMBL" id="JAVRRT010000011">
    <property type="protein sequence ID" value="KAK5167337.1"/>
    <property type="molecule type" value="Genomic_DNA"/>
</dbReference>
<dbReference type="Pfam" id="PF00083">
    <property type="entry name" value="Sugar_tr"/>
    <property type="match status" value="1"/>
</dbReference>
<dbReference type="InterPro" id="IPR005829">
    <property type="entry name" value="Sugar_transporter_CS"/>
</dbReference>
<feature type="transmembrane region" description="Helical" evidence="8">
    <location>
        <begin position="12"/>
        <end position="32"/>
    </location>
</feature>
<dbReference type="PANTHER" id="PTHR48022">
    <property type="entry name" value="PLASTIDIC GLUCOSE TRANSPORTER 4"/>
    <property type="match status" value="1"/>
</dbReference>
<proteinExistence type="inferred from homology"/>
<dbReference type="Gene3D" id="1.20.1250.20">
    <property type="entry name" value="MFS general substrate transporter like domains"/>
    <property type="match status" value="1"/>
</dbReference>
<dbReference type="AlphaFoldDB" id="A0AAV9P424"/>
<feature type="transmembrane region" description="Helical" evidence="8">
    <location>
        <begin position="408"/>
        <end position="432"/>
    </location>
</feature>
<feature type="transmembrane region" description="Helical" evidence="8">
    <location>
        <begin position="367"/>
        <end position="387"/>
    </location>
</feature>
<comment type="similarity">
    <text evidence="2 7">Belongs to the major facilitator superfamily. Sugar transporter (TC 2.A.1.1) family.</text>
</comment>
<comment type="caution">
    <text evidence="10">The sequence shown here is derived from an EMBL/GenBank/DDBJ whole genome shotgun (WGS) entry which is preliminary data.</text>
</comment>
<keyword evidence="11" id="KW-1185">Reference proteome</keyword>
<feature type="transmembrane region" description="Helical" evidence="8">
    <location>
        <begin position="148"/>
        <end position="166"/>
    </location>
</feature>
<comment type="subcellular location">
    <subcellularLocation>
        <location evidence="1">Membrane</location>
        <topology evidence="1">Multi-pass membrane protein</topology>
    </subcellularLocation>
</comment>
<feature type="transmembrane region" description="Helical" evidence="8">
    <location>
        <begin position="58"/>
        <end position="78"/>
    </location>
</feature>
<organism evidence="10 11">
    <name type="scientific">Saxophila tyrrhenica</name>
    <dbReference type="NCBI Taxonomy" id="1690608"/>
    <lineage>
        <taxon>Eukaryota</taxon>
        <taxon>Fungi</taxon>
        <taxon>Dikarya</taxon>
        <taxon>Ascomycota</taxon>
        <taxon>Pezizomycotina</taxon>
        <taxon>Dothideomycetes</taxon>
        <taxon>Dothideomycetidae</taxon>
        <taxon>Mycosphaerellales</taxon>
        <taxon>Extremaceae</taxon>
        <taxon>Saxophila</taxon>
    </lineage>
</organism>
<dbReference type="NCBIfam" id="TIGR00879">
    <property type="entry name" value="SP"/>
    <property type="match status" value="1"/>
</dbReference>
<evidence type="ECO:0000256" key="6">
    <source>
        <dbReference type="ARBA" id="ARBA00023136"/>
    </source>
</evidence>
<dbReference type="PROSITE" id="PS00217">
    <property type="entry name" value="SUGAR_TRANSPORT_2"/>
    <property type="match status" value="1"/>
</dbReference>
<keyword evidence="5 8" id="KW-1133">Transmembrane helix</keyword>
<evidence type="ECO:0000256" key="4">
    <source>
        <dbReference type="ARBA" id="ARBA00022692"/>
    </source>
</evidence>
<sequence>MARAKLGGTRMGAIRAYLFGYFLCLPGFLFGYDTGIVGGVLTMESYQRDFGYSDNTTVSAVMVSMQNVGAFLAAISIFTVSKKFGRRKTLQAACTIFCIGVTLQVVPSGSLACFYVGRFVAGLGLGSATAVAPGYNAEMAPKEIRARLGGGVQWLFALGVMISYWLDYAVVQTLPSSSKQWQIPVGLQMVPPAVIAIGLIFCHESCRWLVKEDRIEEAWESLKWIRADDGPEVRAEFEEIKTGLAEEFRAKAGFKKSELLEPANRYRLLLGFGIFVGQQCTGMTALAYFAPQIFAVLVGDDQTQNLLITGLFGAQKFITCGAYILLVSERFNRRPTFWISAILMAVCFIIVVIVNKTAFGDGTGPNARPAGIGTVAMIFLTNSIYQFSWGPLPWPYTAEIFPSRIREFGGGLSVSTQWLFNFLFSLVTPYMVNSMGSYVFLFYAILDVIMSALAFMFVKETKGRSIEEMETIFHSKAAFDVDLARKRGATENEAEIIEHVDHGDGTDKAKDTKIEL</sequence>
<gene>
    <name evidence="10" type="ORF">LTR77_007036</name>
</gene>
<dbReference type="InterPro" id="IPR050360">
    <property type="entry name" value="MFS_Sugar_Transporters"/>
</dbReference>
<dbReference type="InterPro" id="IPR020846">
    <property type="entry name" value="MFS_dom"/>
</dbReference>
<feature type="transmembrane region" description="Helical" evidence="8">
    <location>
        <begin position="438"/>
        <end position="458"/>
    </location>
</feature>
<feature type="transmembrane region" description="Helical" evidence="8">
    <location>
        <begin position="115"/>
        <end position="136"/>
    </location>
</feature>
<keyword evidence="4 8" id="KW-0812">Transmembrane</keyword>
<name>A0AAV9P424_9PEZI</name>
<evidence type="ECO:0000313" key="10">
    <source>
        <dbReference type="EMBL" id="KAK5167337.1"/>
    </source>
</evidence>